<keyword evidence="1" id="KW-0812">Transmembrane</keyword>
<evidence type="ECO:0000256" key="1">
    <source>
        <dbReference type="SAM" id="Phobius"/>
    </source>
</evidence>
<accession>A0A562MAS8</accession>
<organism evidence="2 3">
    <name type="scientific">Mesorhizobium tianshanense</name>
    <dbReference type="NCBI Taxonomy" id="39844"/>
    <lineage>
        <taxon>Bacteria</taxon>
        <taxon>Pseudomonadati</taxon>
        <taxon>Pseudomonadota</taxon>
        <taxon>Alphaproteobacteria</taxon>
        <taxon>Hyphomicrobiales</taxon>
        <taxon>Phyllobacteriaceae</taxon>
        <taxon>Mesorhizobium</taxon>
    </lineage>
</organism>
<protein>
    <submittedName>
        <fullName evidence="2">Uncharacterized protein</fullName>
    </submittedName>
</protein>
<evidence type="ECO:0000313" key="3">
    <source>
        <dbReference type="Proteomes" id="UP000317122"/>
    </source>
</evidence>
<dbReference type="EMBL" id="VLKT01000117">
    <property type="protein sequence ID" value="TWI16922.1"/>
    <property type="molecule type" value="Genomic_DNA"/>
</dbReference>
<sequence length="102" mass="10811">MPLASSGSAFQSVAWAKTTRNSARLKSQRRRARWTPSSGRALLASAFRPAIKRASANFRQLPIGIVLPIGIALAGITIGILTDGESKVGLLTFEGTIRSAMS</sequence>
<gene>
    <name evidence="2" type="ORF">IQ26_07636</name>
</gene>
<keyword evidence="1" id="KW-0472">Membrane</keyword>
<keyword evidence="3" id="KW-1185">Reference proteome</keyword>
<dbReference type="Proteomes" id="UP000317122">
    <property type="component" value="Unassembled WGS sequence"/>
</dbReference>
<name>A0A562MAS8_9HYPH</name>
<dbReference type="AlphaFoldDB" id="A0A562MAS8"/>
<comment type="caution">
    <text evidence="2">The sequence shown here is derived from an EMBL/GenBank/DDBJ whole genome shotgun (WGS) entry which is preliminary data.</text>
</comment>
<proteinExistence type="predicted"/>
<evidence type="ECO:0000313" key="2">
    <source>
        <dbReference type="EMBL" id="TWI16922.1"/>
    </source>
</evidence>
<keyword evidence="1" id="KW-1133">Transmembrane helix</keyword>
<reference evidence="2 3" key="1">
    <citation type="journal article" date="2015" name="Stand. Genomic Sci.">
        <title>Genomic Encyclopedia of Bacterial and Archaeal Type Strains, Phase III: the genomes of soil and plant-associated and newly described type strains.</title>
        <authorList>
            <person name="Whitman W.B."/>
            <person name="Woyke T."/>
            <person name="Klenk H.P."/>
            <person name="Zhou Y."/>
            <person name="Lilburn T.G."/>
            <person name="Beck B.J."/>
            <person name="De Vos P."/>
            <person name="Vandamme P."/>
            <person name="Eisen J.A."/>
            <person name="Garrity G."/>
            <person name="Hugenholtz P."/>
            <person name="Kyrpides N.C."/>
        </authorList>
    </citation>
    <scope>NUCLEOTIDE SEQUENCE [LARGE SCALE GENOMIC DNA]</scope>
    <source>
        <strain evidence="2 3">CGMCC 1.2546</strain>
    </source>
</reference>
<feature type="transmembrane region" description="Helical" evidence="1">
    <location>
        <begin position="61"/>
        <end position="81"/>
    </location>
</feature>